<keyword evidence="3" id="KW-1185">Reference proteome</keyword>
<feature type="region of interest" description="Disordered" evidence="1">
    <location>
        <begin position="31"/>
        <end position="51"/>
    </location>
</feature>
<evidence type="ECO:0000313" key="3">
    <source>
        <dbReference type="Proteomes" id="UP001630127"/>
    </source>
</evidence>
<organism evidence="2 3">
    <name type="scientific">Cinchona calisaya</name>
    <dbReference type="NCBI Taxonomy" id="153742"/>
    <lineage>
        <taxon>Eukaryota</taxon>
        <taxon>Viridiplantae</taxon>
        <taxon>Streptophyta</taxon>
        <taxon>Embryophyta</taxon>
        <taxon>Tracheophyta</taxon>
        <taxon>Spermatophyta</taxon>
        <taxon>Magnoliopsida</taxon>
        <taxon>eudicotyledons</taxon>
        <taxon>Gunneridae</taxon>
        <taxon>Pentapetalae</taxon>
        <taxon>asterids</taxon>
        <taxon>lamiids</taxon>
        <taxon>Gentianales</taxon>
        <taxon>Rubiaceae</taxon>
        <taxon>Cinchonoideae</taxon>
        <taxon>Cinchoneae</taxon>
        <taxon>Cinchona</taxon>
    </lineage>
</organism>
<accession>A0ABD2YL76</accession>
<name>A0ABD2YL76_9GENT</name>
<dbReference type="AlphaFoldDB" id="A0ABD2YL76"/>
<evidence type="ECO:0000313" key="2">
    <source>
        <dbReference type="EMBL" id="KAL3507431.1"/>
    </source>
</evidence>
<reference evidence="2 3" key="1">
    <citation type="submission" date="2024-11" db="EMBL/GenBank/DDBJ databases">
        <title>A near-complete genome assembly of Cinchona calisaya.</title>
        <authorList>
            <person name="Lian D.C."/>
            <person name="Zhao X.W."/>
            <person name="Wei L."/>
        </authorList>
    </citation>
    <scope>NUCLEOTIDE SEQUENCE [LARGE SCALE GENOMIC DNA]</scope>
    <source>
        <tissue evidence="2">Nenye</tissue>
    </source>
</reference>
<dbReference type="EMBL" id="JBJUIK010000013">
    <property type="protein sequence ID" value="KAL3507431.1"/>
    <property type="molecule type" value="Genomic_DNA"/>
</dbReference>
<evidence type="ECO:0000256" key="1">
    <source>
        <dbReference type="SAM" id="MobiDB-lite"/>
    </source>
</evidence>
<dbReference type="Proteomes" id="UP001630127">
    <property type="component" value="Unassembled WGS sequence"/>
</dbReference>
<gene>
    <name evidence="2" type="ORF">ACH5RR_032813</name>
</gene>
<sequence>MVLGRQVQMMPARAKYAIYLALSTILSIRRTKKSPKCPSPGTVNQSQKRKDLGGAIKENRGIFEPNNAWNINIGRFSFQFVSRSMRLIEWLEILIVCNWSQYWSVNSSSGKFSAMPEENSSGIGMPSNHNVFRFLHTYICSQQGNDCAPSTVYVQLKQENSSRLGPPNSTQPLLFSYSDFFDSKSGRPGTNIVNHFLVLVALILQCGRGHYFGRGWDRERERRCTGKNFFGEGRFWERSEVGVAVAKGRRLVDLRVGRG</sequence>
<proteinExistence type="predicted"/>
<protein>
    <submittedName>
        <fullName evidence="2">Uncharacterized protein</fullName>
    </submittedName>
</protein>
<comment type="caution">
    <text evidence="2">The sequence shown here is derived from an EMBL/GenBank/DDBJ whole genome shotgun (WGS) entry which is preliminary data.</text>
</comment>